<evidence type="ECO:0000256" key="1">
    <source>
        <dbReference type="ARBA" id="ARBA00004651"/>
    </source>
</evidence>
<dbReference type="Pfam" id="PF00375">
    <property type="entry name" value="SDF"/>
    <property type="match status" value="1"/>
</dbReference>
<dbReference type="EMBL" id="JANZXA010000015">
    <property type="protein sequence ID" value="MCT2401514.1"/>
    <property type="molecule type" value="Genomic_DNA"/>
</dbReference>
<feature type="transmembrane region" description="Helical" evidence="7">
    <location>
        <begin position="105"/>
        <end position="131"/>
    </location>
</feature>
<comment type="caution">
    <text evidence="8">The sequence shown here is derived from an EMBL/GenBank/DDBJ whole genome shotgun (WGS) entry which is preliminary data.</text>
</comment>
<keyword evidence="3" id="KW-1003">Cell membrane</keyword>
<dbReference type="RefSeq" id="WP_260047540.1">
    <property type="nucleotide sequence ID" value="NZ_JANZXA010000015.1"/>
</dbReference>
<evidence type="ECO:0000256" key="7">
    <source>
        <dbReference type="SAM" id="Phobius"/>
    </source>
</evidence>
<feature type="transmembrane region" description="Helical" evidence="7">
    <location>
        <begin position="195"/>
        <end position="214"/>
    </location>
</feature>
<sequence length="445" mass="47139">MRRPAFPTRPPEGPTTDQMLPAGRWLRLQPHILLFAGFAIGASSGTLVEFYAPNHPLTFQFLTWVIRPVEQVFLSVLFLLIAPLLFSAIVSGLSRIRGNAGMPGLLATTLAYMLAVSAAAALIGLAMANLFRPGDGIPPEVGQQLVSPHVPPLAVNLMNLVPSYRSVNGWILAMVILSFAIGMALPLLRKQSGNLLLAACEQLFAIGMRIVTLVTRFAPVAVACFMFDMTVMFGWHLLIYLSAYVVVVIAALALQIVITFFIVVWMRGDLAPSTFLRSVQEAALIAFSTSSSNATLPTALKVAEIDLGLPGRVVRPVLGLGTVSNQSGTAIYIAVTVLFVGQFFGMDLSLDRQALVFAIATLAGMGTMGVPAGALPAVATVLALTGLPPEGIGLVIGVDRLLDMFRTLVNVVGDLAISVAISRESVVSPREVSSGDTAIASHDLP</sequence>
<feature type="transmembrane region" description="Helical" evidence="7">
    <location>
        <begin position="220"/>
        <end position="238"/>
    </location>
</feature>
<dbReference type="PRINTS" id="PR00173">
    <property type="entry name" value="EDTRNSPORT"/>
</dbReference>
<keyword evidence="4 7" id="KW-0812">Transmembrane</keyword>
<dbReference type="InterPro" id="IPR001991">
    <property type="entry name" value="Na-dicarboxylate_symporter"/>
</dbReference>
<dbReference type="InterPro" id="IPR036458">
    <property type="entry name" value="Na:dicarbo_symporter_sf"/>
</dbReference>
<dbReference type="PANTHER" id="PTHR42865">
    <property type="entry name" value="PROTON/GLUTAMATE-ASPARTATE SYMPORTER"/>
    <property type="match status" value="1"/>
</dbReference>
<protein>
    <submittedName>
        <fullName evidence="8">Dicarboxylate/amino acid:cation symporter</fullName>
    </submittedName>
</protein>
<feature type="transmembrane region" description="Helical" evidence="7">
    <location>
        <begin position="355"/>
        <end position="384"/>
    </location>
</feature>
<dbReference type="PANTHER" id="PTHR42865:SF7">
    <property type="entry name" value="PROTON_GLUTAMATE-ASPARTATE SYMPORTER"/>
    <property type="match status" value="1"/>
</dbReference>
<feature type="transmembrane region" description="Helical" evidence="7">
    <location>
        <begin position="167"/>
        <end position="188"/>
    </location>
</feature>
<evidence type="ECO:0000256" key="5">
    <source>
        <dbReference type="ARBA" id="ARBA00022989"/>
    </source>
</evidence>
<keyword evidence="5 7" id="KW-1133">Transmembrane helix</keyword>
<feature type="transmembrane region" description="Helical" evidence="7">
    <location>
        <begin position="330"/>
        <end position="348"/>
    </location>
</feature>
<evidence type="ECO:0000256" key="3">
    <source>
        <dbReference type="ARBA" id="ARBA00022475"/>
    </source>
</evidence>
<dbReference type="SUPFAM" id="SSF118215">
    <property type="entry name" value="Proton glutamate symport protein"/>
    <property type="match status" value="1"/>
</dbReference>
<feature type="transmembrane region" description="Helical" evidence="7">
    <location>
        <begin position="72"/>
        <end position="93"/>
    </location>
</feature>
<proteinExistence type="predicted"/>
<feature type="transmembrane region" description="Helical" evidence="7">
    <location>
        <begin position="32"/>
        <end position="52"/>
    </location>
</feature>
<dbReference type="Proteomes" id="UP001165583">
    <property type="component" value="Unassembled WGS sequence"/>
</dbReference>
<evidence type="ECO:0000313" key="8">
    <source>
        <dbReference type="EMBL" id="MCT2401514.1"/>
    </source>
</evidence>
<keyword evidence="9" id="KW-1185">Reference proteome</keyword>
<accession>A0ABT2I9L1</accession>
<evidence type="ECO:0000313" key="9">
    <source>
        <dbReference type="Proteomes" id="UP001165583"/>
    </source>
</evidence>
<evidence type="ECO:0000256" key="2">
    <source>
        <dbReference type="ARBA" id="ARBA00022448"/>
    </source>
</evidence>
<feature type="transmembrane region" description="Helical" evidence="7">
    <location>
        <begin position="245"/>
        <end position="266"/>
    </location>
</feature>
<name>A0ABT2I9L1_9SPHN</name>
<evidence type="ECO:0000256" key="6">
    <source>
        <dbReference type="ARBA" id="ARBA00023136"/>
    </source>
</evidence>
<organism evidence="8 9">
    <name type="scientific">Novosphingobium mangrovi</name>
    <name type="common">ex Huang et al. 2023</name>
    <dbReference type="NCBI Taxonomy" id="2976432"/>
    <lineage>
        <taxon>Bacteria</taxon>
        <taxon>Pseudomonadati</taxon>
        <taxon>Pseudomonadota</taxon>
        <taxon>Alphaproteobacteria</taxon>
        <taxon>Sphingomonadales</taxon>
        <taxon>Sphingomonadaceae</taxon>
        <taxon>Novosphingobium</taxon>
    </lineage>
</organism>
<comment type="subcellular location">
    <subcellularLocation>
        <location evidence="1">Cell membrane</location>
        <topology evidence="1">Multi-pass membrane protein</topology>
    </subcellularLocation>
</comment>
<evidence type="ECO:0000256" key="4">
    <source>
        <dbReference type="ARBA" id="ARBA00022692"/>
    </source>
</evidence>
<keyword evidence="6 7" id="KW-0472">Membrane</keyword>
<keyword evidence="2" id="KW-0813">Transport</keyword>
<gene>
    <name evidence="8" type="ORF">NZK81_18330</name>
</gene>
<reference evidence="8" key="1">
    <citation type="submission" date="2022-09" db="EMBL/GenBank/DDBJ databases">
        <title>Novosphingobium sp. Nov., a polycyclic aromatic hydrocarbon-degrading bacterium isolated form mangrove sediments in HongKong.</title>
        <authorList>
            <person name="Hu Z."/>
        </authorList>
    </citation>
    <scope>NUCLEOTIDE SEQUENCE</scope>
    <source>
        <strain evidence="8">HK4-1</strain>
    </source>
</reference>
<dbReference type="Gene3D" id="1.10.3860.10">
    <property type="entry name" value="Sodium:dicarboxylate symporter"/>
    <property type="match status" value="1"/>
</dbReference>